<feature type="compositionally biased region" description="Basic and acidic residues" evidence="1">
    <location>
        <begin position="33"/>
        <end position="47"/>
    </location>
</feature>
<proteinExistence type="predicted"/>
<sequence>MAEKKGFFKRIFSFGSASEEERTPENGQMPRPNDTEVGRDSAPDPDLRPVAAAHVGADAEAGAENSDNGGITPLKEMERQSEESSATGGSAQKKTAQRSRWN</sequence>
<dbReference type="RefSeq" id="WP_007067203.1">
    <property type="nucleotide sequence ID" value="NZ_DS022272.1"/>
</dbReference>
<comment type="caution">
    <text evidence="2">The sequence shown here is derived from an EMBL/GenBank/DDBJ whole genome shotgun (WGS) entry which is preliminary data.</text>
</comment>
<dbReference type="STRING" id="217511.GCA_001463845_00817"/>
<dbReference type="HOGENOM" id="CLU_2273275_0_0_5"/>
<evidence type="ECO:0000313" key="3">
    <source>
        <dbReference type="Proteomes" id="UP000004310"/>
    </source>
</evidence>
<feature type="region of interest" description="Disordered" evidence="1">
    <location>
        <begin position="1"/>
        <end position="102"/>
    </location>
</feature>
<keyword evidence="3" id="KW-1185">Reference proteome</keyword>
<dbReference type="eggNOG" id="ENOG50318WS">
    <property type="taxonomic scope" value="Bacteria"/>
</dbReference>
<dbReference type="Proteomes" id="UP000004310">
    <property type="component" value="Unassembled WGS sequence"/>
</dbReference>
<reference evidence="2 3" key="1">
    <citation type="journal article" date="2010" name="J. Bacteriol.">
        <title>Genome sequence of Fulvimarina pelagi HTCC2506T, a Mn(II)-oxidizing alphaproteobacterium possessing an aerobic anoxygenic photosynthetic gene cluster and Xanthorhodopsin.</title>
        <authorList>
            <person name="Kang I."/>
            <person name="Oh H.M."/>
            <person name="Lim S.I."/>
            <person name="Ferriera S."/>
            <person name="Giovannoni S.J."/>
            <person name="Cho J.C."/>
        </authorList>
    </citation>
    <scope>NUCLEOTIDE SEQUENCE [LARGE SCALE GENOMIC DNA]</scope>
    <source>
        <strain evidence="2 3">HTCC2506</strain>
    </source>
</reference>
<gene>
    <name evidence="2" type="ORF">FP2506_10306</name>
</gene>
<name>Q0G535_9HYPH</name>
<evidence type="ECO:0000313" key="2">
    <source>
        <dbReference type="EMBL" id="EAU43229.1"/>
    </source>
</evidence>
<organism evidence="2 3">
    <name type="scientific">Fulvimarina pelagi HTCC2506</name>
    <dbReference type="NCBI Taxonomy" id="314231"/>
    <lineage>
        <taxon>Bacteria</taxon>
        <taxon>Pseudomonadati</taxon>
        <taxon>Pseudomonadota</taxon>
        <taxon>Alphaproteobacteria</taxon>
        <taxon>Hyphomicrobiales</taxon>
        <taxon>Aurantimonadaceae</taxon>
        <taxon>Fulvimarina</taxon>
    </lineage>
</organism>
<feature type="compositionally biased region" description="Low complexity" evidence="1">
    <location>
        <begin position="50"/>
        <end position="64"/>
    </location>
</feature>
<dbReference type="EMBL" id="AATP01000001">
    <property type="protein sequence ID" value="EAU43229.1"/>
    <property type="molecule type" value="Genomic_DNA"/>
</dbReference>
<accession>Q0G535</accession>
<feature type="compositionally biased region" description="Polar residues" evidence="1">
    <location>
        <begin position="83"/>
        <end position="94"/>
    </location>
</feature>
<protein>
    <submittedName>
        <fullName evidence="2">Uncharacterized protein</fullName>
    </submittedName>
</protein>
<evidence type="ECO:0000256" key="1">
    <source>
        <dbReference type="SAM" id="MobiDB-lite"/>
    </source>
</evidence>
<dbReference type="AlphaFoldDB" id="Q0G535"/>